<evidence type="ECO:0000313" key="1">
    <source>
        <dbReference type="EMBL" id="KAK8400921.1"/>
    </source>
</evidence>
<reference evidence="1 2" key="1">
    <citation type="submission" date="2023-03" db="EMBL/GenBank/DDBJ databases">
        <title>High-quality genome of Scylla paramamosain provides insights in environmental adaptation.</title>
        <authorList>
            <person name="Zhang L."/>
        </authorList>
    </citation>
    <scope>NUCLEOTIDE SEQUENCE [LARGE SCALE GENOMIC DNA]</scope>
    <source>
        <strain evidence="1">LZ_2023a</strain>
        <tissue evidence="1">Muscle</tissue>
    </source>
</reference>
<keyword evidence="2" id="KW-1185">Reference proteome</keyword>
<dbReference type="EMBL" id="JARAKH010000009">
    <property type="protein sequence ID" value="KAK8400921.1"/>
    <property type="molecule type" value="Genomic_DNA"/>
</dbReference>
<sequence>MVSARQHNDIFVLYLSRLPPLPRSRPLRDRRGISRLLLLATPPQTAAPHAPTRETLPGCLAKKLWQRRHRWE</sequence>
<organism evidence="1 2">
    <name type="scientific">Scylla paramamosain</name>
    <name type="common">Mud crab</name>
    <dbReference type="NCBI Taxonomy" id="85552"/>
    <lineage>
        <taxon>Eukaryota</taxon>
        <taxon>Metazoa</taxon>
        <taxon>Ecdysozoa</taxon>
        <taxon>Arthropoda</taxon>
        <taxon>Crustacea</taxon>
        <taxon>Multicrustacea</taxon>
        <taxon>Malacostraca</taxon>
        <taxon>Eumalacostraca</taxon>
        <taxon>Eucarida</taxon>
        <taxon>Decapoda</taxon>
        <taxon>Pleocyemata</taxon>
        <taxon>Brachyura</taxon>
        <taxon>Eubrachyura</taxon>
        <taxon>Portunoidea</taxon>
        <taxon>Portunidae</taxon>
        <taxon>Portuninae</taxon>
        <taxon>Scylla</taxon>
    </lineage>
</organism>
<dbReference type="AlphaFoldDB" id="A0AAW0UM16"/>
<dbReference type="Proteomes" id="UP001487740">
    <property type="component" value="Unassembled WGS sequence"/>
</dbReference>
<comment type="caution">
    <text evidence="1">The sequence shown here is derived from an EMBL/GenBank/DDBJ whole genome shotgun (WGS) entry which is preliminary data.</text>
</comment>
<accession>A0AAW0UM16</accession>
<protein>
    <submittedName>
        <fullName evidence="1">Uncharacterized protein</fullName>
    </submittedName>
</protein>
<gene>
    <name evidence="1" type="ORF">O3P69_002592</name>
</gene>
<evidence type="ECO:0000313" key="2">
    <source>
        <dbReference type="Proteomes" id="UP001487740"/>
    </source>
</evidence>
<proteinExistence type="predicted"/>
<name>A0AAW0UM16_SCYPA</name>